<dbReference type="EMBL" id="BQNB010012905">
    <property type="protein sequence ID" value="GJT09412.1"/>
    <property type="molecule type" value="Genomic_DNA"/>
</dbReference>
<feature type="region of interest" description="Disordered" evidence="1">
    <location>
        <begin position="39"/>
        <end position="81"/>
    </location>
</feature>
<name>A0ABQ5B653_9ASTR</name>
<accession>A0ABQ5B653</accession>
<dbReference type="Proteomes" id="UP001151760">
    <property type="component" value="Unassembled WGS sequence"/>
</dbReference>
<proteinExistence type="predicted"/>
<protein>
    <submittedName>
        <fullName evidence="2">Uncharacterized protein</fullName>
    </submittedName>
</protein>
<evidence type="ECO:0000256" key="1">
    <source>
        <dbReference type="SAM" id="MobiDB-lite"/>
    </source>
</evidence>
<comment type="caution">
    <text evidence="2">The sequence shown here is derived from an EMBL/GenBank/DDBJ whole genome shotgun (WGS) entry which is preliminary data.</text>
</comment>
<organism evidence="2 3">
    <name type="scientific">Tanacetum coccineum</name>
    <dbReference type="NCBI Taxonomy" id="301880"/>
    <lineage>
        <taxon>Eukaryota</taxon>
        <taxon>Viridiplantae</taxon>
        <taxon>Streptophyta</taxon>
        <taxon>Embryophyta</taxon>
        <taxon>Tracheophyta</taxon>
        <taxon>Spermatophyta</taxon>
        <taxon>Magnoliopsida</taxon>
        <taxon>eudicotyledons</taxon>
        <taxon>Gunneridae</taxon>
        <taxon>Pentapetalae</taxon>
        <taxon>asterids</taxon>
        <taxon>campanulids</taxon>
        <taxon>Asterales</taxon>
        <taxon>Asteraceae</taxon>
        <taxon>Asteroideae</taxon>
        <taxon>Anthemideae</taxon>
        <taxon>Anthemidinae</taxon>
        <taxon>Tanacetum</taxon>
    </lineage>
</organism>
<reference evidence="2" key="2">
    <citation type="submission" date="2022-01" db="EMBL/GenBank/DDBJ databases">
        <authorList>
            <person name="Yamashiro T."/>
            <person name="Shiraishi A."/>
            <person name="Satake H."/>
            <person name="Nakayama K."/>
        </authorList>
    </citation>
    <scope>NUCLEOTIDE SEQUENCE</scope>
</reference>
<keyword evidence="3" id="KW-1185">Reference proteome</keyword>
<reference evidence="2" key="1">
    <citation type="journal article" date="2022" name="Int. J. Mol. Sci.">
        <title>Draft Genome of Tanacetum Coccineum: Genomic Comparison of Closely Related Tanacetum-Family Plants.</title>
        <authorList>
            <person name="Yamashiro T."/>
            <person name="Shiraishi A."/>
            <person name="Nakayama K."/>
            <person name="Satake H."/>
        </authorList>
    </citation>
    <scope>NUCLEOTIDE SEQUENCE</scope>
</reference>
<evidence type="ECO:0000313" key="3">
    <source>
        <dbReference type="Proteomes" id="UP001151760"/>
    </source>
</evidence>
<gene>
    <name evidence="2" type="ORF">Tco_0856454</name>
</gene>
<evidence type="ECO:0000313" key="2">
    <source>
        <dbReference type="EMBL" id="GJT09412.1"/>
    </source>
</evidence>
<sequence length="90" mass="9799">MSTTELPSVSSGFVSNMLKSQTKKLVLILFWTTTAAHLSHDTPVTPPRSRPCTAQISPSNTVSSRHSNINQQPPIPDTGNYYKLLATKSS</sequence>
<feature type="compositionally biased region" description="Polar residues" evidence="1">
    <location>
        <begin position="52"/>
        <end position="72"/>
    </location>
</feature>